<evidence type="ECO:0000256" key="1">
    <source>
        <dbReference type="ARBA" id="ARBA00022741"/>
    </source>
</evidence>
<dbReference type="PRINTS" id="PR01590">
    <property type="entry name" value="HTHFIS"/>
</dbReference>
<feature type="domain" description="Response regulatory" evidence="7">
    <location>
        <begin position="8"/>
        <end position="124"/>
    </location>
</feature>
<dbReference type="GO" id="GO:0043565">
    <property type="term" value="F:sequence-specific DNA binding"/>
    <property type="evidence" value="ECO:0007669"/>
    <property type="project" value="InterPro"/>
</dbReference>
<dbReference type="InterPro" id="IPR002197">
    <property type="entry name" value="HTH_Fis"/>
</dbReference>
<dbReference type="PROSITE" id="PS50110">
    <property type="entry name" value="RESPONSE_REGULATORY"/>
    <property type="match status" value="1"/>
</dbReference>
<dbReference type="SMART" id="SM00382">
    <property type="entry name" value="AAA"/>
    <property type="match status" value="1"/>
</dbReference>
<reference evidence="8 9" key="1">
    <citation type="submission" date="2015-09" db="EMBL/GenBank/DDBJ databases">
        <title>Genome of Desulfovibrio dechloracetivorans BerOc1, a mercury methylating strain isolated from highly hydrocarbons and metals contaminated coastal sediments.</title>
        <authorList>
            <person name="Goni Urriza M."/>
            <person name="Gassie C."/>
            <person name="Bouchez O."/>
            <person name="Klopp C."/>
            <person name="Ranchou-Peyruse A."/>
            <person name="Remy G."/>
        </authorList>
    </citation>
    <scope>NUCLEOTIDE SEQUENCE [LARGE SCALE GENOMIC DNA]</scope>
    <source>
        <strain evidence="8 9">BerOc1</strain>
    </source>
</reference>
<name>A0A1J5MZY4_9BACT</name>
<keyword evidence="9" id="KW-1185">Reference proteome</keyword>
<dbReference type="Pfam" id="PF00158">
    <property type="entry name" value="Sigma54_activat"/>
    <property type="match status" value="1"/>
</dbReference>
<dbReference type="CDD" id="cd00009">
    <property type="entry name" value="AAA"/>
    <property type="match status" value="1"/>
</dbReference>
<sequence>MIDTRTMHVLVVDDQTDFARGLGRLILGEFDGVDVHVAESGEQALELLKDTPVNVMITDLQMPGMDGLTLLREALERSPSLSAVMLTAHGTIETAVDALKAGAYDFLTKPTEPEDVFRVVANGLERSRLLDENRRLRDQLERHKDKLIGESPVMQRLKQSIQAVAQTDYNVLILGESGTGKELAAAMIRELSPRADRPFITLNCTAIPENLLESELFGHVKGAFSGAEQNRDGLFVKAHTGTILLDEIGDIPMETQAKLLRVLQEGEIRPVGSDESRKVDVRIIASTNQDLAARIADRTFREDLYHRLNVLTLTLPPLRERPGDIPLLARYFLLKACAELGLPDKDISAATLAGLAARPWHGNIRELQNAMRKLAVFGNAQPQRDLLPGTVCLAPLGREGELPPFKEAKGLVMDSFTQDYVREAMTLSGGNISRAARLSGLSRVAVQNMLNRYGLSADAFK</sequence>
<dbReference type="Gene3D" id="1.10.8.60">
    <property type="match status" value="1"/>
</dbReference>
<dbReference type="InterPro" id="IPR058031">
    <property type="entry name" value="AAA_lid_NorR"/>
</dbReference>
<dbReference type="OrthoDB" id="9763792at2"/>
<dbReference type="GO" id="GO:0006355">
    <property type="term" value="P:regulation of DNA-templated transcription"/>
    <property type="evidence" value="ECO:0007669"/>
    <property type="project" value="InterPro"/>
</dbReference>
<dbReference type="Pfam" id="PF00072">
    <property type="entry name" value="Response_reg"/>
    <property type="match status" value="1"/>
</dbReference>
<keyword evidence="3" id="KW-0805">Transcription regulation</keyword>
<organism evidence="8 9">
    <name type="scientific">Pseudodesulfovibrio hydrargyri</name>
    <dbReference type="NCBI Taxonomy" id="2125990"/>
    <lineage>
        <taxon>Bacteria</taxon>
        <taxon>Pseudomonadati</taxon>
        <taxon>Thermodesulfobacteriota</taxon>
        <taxon>Desulfovibrionia</taxon>
        <taxon>Desulfovibrionales</taxon>
        <taxon>Desulfovibrionaceae</taxon>
    </lineage>
</organism>
<dbReference type="InterPro" id="IPR001789">
    <property type="entry name" value="Sig_transdc_resp-reg_receiver"/>
</dbReference>
<keyword evidence="1" id="KW-0547">Nucleotide-binding</keyword>
<dbReference type="SUPFAM" id="SSF52172">
    <property type="entry name" value="CheY-like"/>
    <property type="match status" value="1"/>
</dbReference>
<keyword evidence="2" id="KW-0067">ATP-binding</keyword>
<dbReference type="InterPro" id="IPR025943">
    <property type="entry name" value="Sigma_54_int_dom_ATP-bd_2"/>
</dbReference>
<dbReference type="Pfam" id="PF02954">
    <property type="entry name" value="HTH_8"/>
    <property type="match status" value="1"/>
</dbReference>
<dbReference type="EMBL" id="LKAQ01000004">
    <property type="protein sequence ID" value="OIQ51404.1"/>
    <property type="molecule type" value="Genomic_DNA"/>
</dbReference>
<evidence type="ECO:0000256" key="3">
    <source>
        <dbReference type="ARBA" id="ARBA00023015"/>
    </source>
</evidence>
<dbReference type="RefSeq" id="WP_071546887.1">
    <property type="nucleotide sequence ID" value="NZ_LKAQ01000004.1"/>
</dbReference>
<evidence type="ECO:0000256" key="5">
    <source>
        <dbReference type="PROSITE-ProRule" id="PRU00169"/>
    </source>
</evidence>
<proteinExistence type="predicted"/>
<keyword evidence="4" id="KW-0804">Transcription</keyword>
<dbReference type="InterPro" id="IPR027417">
    <property type="entry name" value="P-loop_NTPase"/>
</dbReference>
<dbReference type="AlphaFoldDB" id="A0A1J5MZY4"/>
<evidence type="ECO:0000259" key="7">
    <source>
        <dbReference type="PROSITE" id="PS50110"/>
    </source>
</evidence>
<dbReference type="PROSITE" id="PS00676">
    <property type="entry name" value="SIGMA54_INTERACT_2"/>
    <property type="match status" value="1"/>
</dbReference>
<dbReference type="Proteomes" id="UP000181901">
    <property type="component" value="Unassembled WGS sequence"/>
</dbReference>
<dbReference type="Gene3D" id="1.10.10.60">
    <property type="entry name" value="Homeodomain-like"/>
    <property type="match status" value="1"/>
</dbReference>
<dbReference type="InterPro" id="IPR011006">
    <property type="entry name" value="CheY-like_superfamily"/>
</dbReference>
<protein>
    <submittedName>
        <fullName evidence="8">Transcriptional regulatory protein QseF</fullName>
    </submittedName>
</protein>
<evidence type="ECO:0000313" key="8">
    <source>
        <dbReference type="EMBL" id="OIQ51404.1"/>
    </source>
</evidence>
<dbReference type="PROSITE" id="PS50045">
    <property type="entry name" value="SIGMA54_INTERACT_4"/>
    <property type="match status" value="1"/>
</dbReference>
<feature type="domain" description="Sigma-54 factor interaction" evidence="6">
    <location>
        <begin position="147"/>
        <end position="376"/>
    </location>
</feature>
<evidence type="ECO:0000256" key="2">
    <source>
        <dbReference type="ARBA" id="ARBA00022840"/>
    </source>
</evidence>
<dbReference type="InterPro" id="IPR003593">
    <property type="entry name" value="AAA+_ATPase"/>
</dbReference>
<evidence type="ECO:0000313" key="9">
    <source>
        <dbReference type="Proteomes" id="UP000181901"/>
    </source>
</evidence>
<dbReference type="Gene3D" id="3.40.50.300">
    <property type="entry name" value="P-loop containing nucleotide triphosphate hydrolases"/>
    <property type="match status" value="1"/>
</dbReference>
<evidence type="ECO:0000259" key="6">
    <source>
        <dbReference type="PROSITE" id="PS50045"/>
    </source>
</evidence>
<dbReference type="SUPFAM" id="SSF52540">
    <property type="entry name" value="P-loop containing nucleoside triphosphate hydrolases"/>
    <property type="match status" value="1"/>
</dbReference>
<dbReference type="GO" id="GO:0000160">
    <property type="term" value="P:phosphorelay signal transduction system"/>
    <property type="evidence" value="ECO:0007669"/>
    <property type="project" value="InterPro"/>
</dbReference>
<dbReference type="SUPFAM" id="SSF46689">
    <property type="entry name" value="Homeodomain-like"/>
    <property type="match status" value="1"/>
</dbReference>
<dbReference type="InterPro" id="IPR009057">
    <property type="entry name" value="Homeodomain-like_sf"/>
</dbReference>
<accession>A0A1J5MZY4</accession>
<keyword evidence="5" id="KW-0597">Phosphoprotein</keyword>
<dbReference type="InterPro" id="IPR002078">
    <property type="entry name" value="Sigma_54_int"/>
</dbReference>
<dbReference type="FunFam" id="3.40.50.300:FF:000006">
    <property type="entry name" value="DNA-binding transcriptional regulator NtrC"/>
    <property type="match status" value="1"/>
</dbReference>
<dbReference type="Pfam" id="PF25601">
    <property type="entry name" value="AAA_lid_14"/>
    <property type="match status" value="1"/>
</dbReference>
<gene>
    <name evidence="8" type="primary">qseF_2</name>
    <name evidence="8" type="ORF">BerOc1_03357</name>
</gene>
<dbReference type="PANTHER" id="PTHR32071">
    <property type="entry name" value="TRANSCRIPTIONAL REGULATORY PROTEIN"/>
    <property type="match status" value="1"/>
</dbReference>
<dbReference type="Gene3D" id="3.40.50.2300">
    <property type="match status" value="1"/>
</dbReference>
<feature type="modified residue" description="4-aspartylphosphate" evidence="5">
    <location>
        <position position="59"/>
    </location>
</feature>
<evidence type="ECO:0000256" key="4">
    <source>
        <dbReference type="ARBA" id="ARBA00023163"/>
    </source>
</evidence>
<comment type="caution">
    <text evidence="8">The sequence shown here is derived from an EMBL/GenBank/DDBJ whole genome shotgun (WGS) entry which is preliminary data.</text>
</comment>
<dbReference type="GO" id="GO:0005524">
    <property type="term" value="F:ATP binding"/>
    <property type="evidence" value="ECO:0007669"/>
    <property type="project" value="UniProtKB-KW"/>
</dbReference>
<dbReference type="SMART" id="SM00448">
    <property type="entry name" value="REC"/>
    <property type="match status" value="1"/>
</dbReference>